<name>A0A5B7HII7_PORTR</name>
<dbReference type="EMBL" id="VSRR010029924">
    <property type="protein sequence ID" value="MPC69746.1"/>
    <property type="molecule type" value="Genomic_DNA"/>
</dbReference>
<keyword evidence="2" id="KW-1185">Reference proteome</keyword>
<protein>
    <submittedName>
        <fullName evidence="1">Uncharacterized protein</fullName>
    </submittedName>
</protein>
<evidence type="ECO:0000313" key="2">
    <source>
        <dbReference type="Proteomes" id="UP000324222"/>
    </source>
</evidence>
<evidence type="ECO:0000313" key="1">
    <source>
        <dbReference type="EMBL" id="MPC69746.1"/>
    </source>
</evidence>
<gene>
    <name evidence="1" type="ORF">E2C01_063977</name>
</gene>
<organism evidence="1 2">
    <name type="scientific">Portunus trituberculatus</name>
    <name type="common">Swimming crab</name>
    <name type="synonym">Neptunus trituberculatus</name>
    <dbReference type="NCBI Taxonomy" id="210409"/>
    <lineage>
        <taxon>Eukaryota</taxon>
        <taxon>Metazoa</taxon>
        <taxon>Ecdysozoa</taxon>
        <taxon>Arthropoda</taxon>
        <taxon>Crustacea</taxon>
        <taxon>Multicrustacea</taxon>
        <taxon>Malacostraca</taxon>
        <taxon>Eumalacostraca</taxon>
        <taxon>Eucarida</taxon>
        <taxon>Decapoda</taxon>
        <taxon>Pleocyemata</taxon>
        <taxon>Brachyura</taxon>
        <taxon>Eubrachyura</taxon>
        <taxon>Portunoidea</taxon>
        <taxon>Portunidae</taxon>
        <taxon>Portuninae</taxon>
        <taxon>Portunus</taxon>
    </lineage>
</organism>
<sequence length="76" mass="8391">MIHKVKSSKTKVVWAYGGGQSREGTSEADGPLKDTAADRIKRVIERDTGIMGLVDGNIGEHKLLVTTYRKGRLHKK</sequence>
<dbReference type="Proteomes" id="UP000324222">
    <property type="component" value="Unassembled WGS sequence"/>
</dbReference>
<comment type="caution">
    <text evidence="1">The sequence shown here is derived from an EMBL/GenBank/DDBJ whole genome shotgun (WGS) entry which is preliminary data.</text>
</comment>
<reference evidence="1 2" key="1">
    <citation type="submission" date="2019-05" db="EMBL/GenBank/DDBJ databases">
        <title>Another draft genome of Portunus trituberculatus and its Hox gene families provides insights of decapod evolution.</title>
        <authorList>
            <person name="Jeong J.-H."/>
            <person name="Song I."/>
            <person name="Kim S."/>
            <person name="Choi T."/>
            <person name="Kim D."/>
            <person name="Ryu S."/>
            <person name="Kim W."/>
        </authorList>
    </citation>
    <scope>NUCLEOTIDE SEQUENCE [LARGE SCALE GENOMIC DNA]</scope>
    <source>
        <tissue evidence="1">Muscle</tissue>
    </source>
</reference>
<proteinExistence type="predicted"/>
<dbReference type="AlphaFoldDB" id="A0A5B7HII7"/>
<accession>A0A5B7HII7</accession>